<evidence type="ECO:0000259" key="2">
    <source>
        <dbReference type="Pfam" id="PF00206"/>
    </source>
</evidence>
<dbReference type="InterPro" id="IPR008948">
    <property type="entry name" value="L-Aspartase-like"/>
</dbReference>
<dbReference type="Pfam" id="PF00206">
    <property type="entry name" value="Lyase_1"/>
    <property type="match status" value="1"/>
</dbReference>
<dbReference type="PANTHER" id="PTHR42696">
    <property type="entry name" value="ASPARTATE AMMONIA-LYASE"/>
    <property type="match status" value="1"/>
</dbReference>
<dbReference type="GO" id="GO:0004333">
    <property type="term" value="F:fumarate hydratase activity"/>
    <property type="evidence" value="ECO:0007669"/>
    <property type="project" value="UniProtKB-EC"/>
</dbReference>
<dbReference type="PROSITE" id="PS00163">
    <property type="entry name" value="FUMARATE_LYASES"/>
    <property type="match status" value="1"/>
</dbReference>
<dbReference type="PRINTS" id="PR00149">
    <property type="entry name" value="FUMRATELYASE"/>
</dbReference>
<proteinExistence type="predicted"/>
<evidence type="ECO:0000313" key="5">
    <source>
        <dbReference type="Proteomes" id="UP000001059"/>
    </source>
</evidence>
<dbReference type="SMR" id="D5EAP7"/>
<dbReference type="PRINTS" id="PR00145">
    <property type="entry name" value="ARGSUCLYASE"/>
</dbReference>
<evidence type="ECO:0000256" key="1">
    <source>
        <dbReference type="ARBA" id="ARBA00023239"/>
    </source>
</evidence>
<protein>
    <submittedName>
        <fullName evidence="4">Fumarase</fullName>
        <ecNumber evidence="4">4.2.1.2</ecNumber>
    </submittedName>
</protein>
<keyword evidence="5" id="KW-1185">Reference proteome</keyword>
<gene>
    <name evidence="4" type="ordered locus">Mmah_0724</name>
</gene>
<evidence type="ECO:0000259" key="3">
    <source>
        <dbReference type="Pfam" id="PF10415"/>
    </source>
</evidence>
<dbReference type="InterPro" id="IPR020557">
    <property type="entry name" value="Fumarate_lyase_CS"/>
</dbReference>
<dbReference type="STRING" id="547558.Mmah_0724"/>
<dbReference type="Gene3D" id="1.10.275.10">
    <property type="entry name" value="Fumarase/aspartase (N-terminal domain)"/>
    <property type="match status" value="1"/>
</dbReference>
<dbReference type="Pfam" id="PF10415">
    <property type="entry name" value="FumaraseC_C"/>
    <property type="match status" value="1"/>
</dbReference>
<dbReference type="EC" id="4.2.1.2" evidence="4"/>
<dbReference type="GO" id="GO:0008797">
    <property type="term" value="F:aspartate ammonia-lyase activity"/>
    <property type="evidence" value="ECO:0007669"/>
    <property type="project" value="TreeGrafter"/>
</dbReference>
<dbReference type="Gene3D" id="1.10.40.30">
    <property type="entry name" value="Fumarase/aspartase (C-terminal domain)"/>
    <property type="match status" value="1"/>
</dbReference>
<dbReference type="InterPro" id="IPR018951">
    <property type="entry name" value="Fumarase_C_C"/>
</dbReference>
<dbReference type="PANTHER" id="PTHR42696:SF2">
    <property type="entry name" value="ASPARTATE AMMONIA-LYASE"/>
    <property type="match status" value="1"/>
</dbReference>
<dbReference type="FunFam" id="1.10.275.10:FF:000001">
    <property type="entry name" value="Fumarate hydratase, mitochondrial"/>
    <property type="match status" value="1"/>
</dbReference>
<dbReference type="InterPro" id="IPR051546">
    <property type="entry name" value="Aspartate_Ammonia-Lyase"/>
</dbReference>
<dbReference type="EMBL" id="CP001994">
    <property type="protein sequence ID" value="ADE36248.1"/>
    <property type="molecule type" value="Genomic_DNA"/>
</dbReference>
<dbReference type="Proteomes" id="UP000001059">
    <property type="component" value="Chromosome"/>
</dbReference>
<dbReference type="GO" id="GO:0006099">
    <property type="term" value="P:tricarboxylic acid cycle"/>
    <property type="evidence" value="ECO:0007669"/>
    <property type="project" value="InterPro"/>
</dbReference>
<accession>D5EAP7</accession>
<dbReference type="InterPro" id="IPR022761">
    <property type="entry name" value="Fumarate_lyase_N"/>
</dbReference>
<name>D5EAP7_METMS</name>
<dbReference type="GO" id="GO:0006531">
    <property type="term" value="P:aspartate metabolic process"/>
    <property type="evidence" value="ECO:0007669"/>
    <property type="project" value="TreeGrafter"/>
</dbReference>
<dbReference type="InterPro" id="IPR024083">
    <property type="entry name" value="Fumarase/histidase_N"/>
</dbReference>
<keyword evidence="1 4" id="KW-0456">Lyase</keyword>
<dbReference type="NCBIfam" id="NF008909">
    <property type="entry name" value="PRK12273.1"/>
    <property type="match status" value="1"/>
</dbReference>
<dbReference type="GO" id="GO:0005829">
    <property type="term" value="C:cytosol"/>
    <property type="evidence" value="ECO:0007669"/>
    <property type="project" value="TreeGrafter"/>
</dbReference>
<dbReference type="CDD" id="cd01596">
    <property type="entry name" value="Aspartase_like"/>
    <property type="match status" value="1"/>
</dbReference>
<feature type="domain" description="Fumarate lyase N-terminal" evidence="2">
    <location>
        <begin position="17"/>
        <end position="347"/>
    </location>
</feature>
<dbReference type="Gene3D" id="1.20.200.10">
    <property type="entry name" value="Fumarase/aspartase (Central domain)"/>
    <property type="match status" value="1"/>
</dbReference>
<organism evidence="4 5">
    <name type="scientific">Methanohalophilus mahii (strain ATCC 35705 / DSM 5219 / SLP)</name>
    <dbReference type="NCBI Taxonomy" id="547558"/>
    <lineage>
        <taxon>Archaea</taxon>
        <taxon>Methanobacteriati</taxon>
        <taxon>Methanobacteriota</taxon>
        <taxon>Stenosarchaea group</taxon>
        <taxon>Methanomicrobia</taxon>
        <taxon>Methanosarcinales</taxon>
        <taxon>Methanosarcinaceae</taxon>
        <taxon>Methanohalophilus</taxon>
    </lineage>
</organism>
<dbReference type="FunFam" id="1.20.200.10:FF:000001">
    <property type="entry name" value="Fumarate hydratase, mitochondrial"/>
    <property type="match status" value="1"/>
</dbReference>
<reference evidence="4 5" key="1">
    <citation type="submission" date="2010-03" db="EMBL/GenBank/DDBJ databases">
        <title>The complete genome of Methanohalophilus mahii DSM 5219.</title>
        <authorList>
            <consortium name="US DOE Joint Genome Institute (JGI-PGF)"/>
            <person name="Lucas S."/>
            <person name="Copeland A."/>
            <person name="Lapidus A."/>
            <person name="Glavina del Rio T."/>
            <person name="Dalin E."/>
            <person name="Tice H."/>
            <person name="Bruce D."/>
            <person name="Goodwin L."/>
            <person name="Pitluck S."/>
            <person name="Kyrpides N."/>
            <person name="Mavromatis K."/>
            <person name="Ivanova N."/>
            <person name="Lykidis A."/>
            <person name="Saunders E."/>
            <person name="Brettin T."/>
            <person name="Detter J.C."/>
            <person name="Han C."/>
            <person name="Land M."/>
            <person name="Hauser L."/>
            <person name="Markowitz V."/>
            <person name="Cheng J.-F."/>
            <person name="Hugenholtz P."/>
            <person name="Woyke T."/>
            <person name="Wu D."/>
            <person name="Spring S."/>
            <person name="Schneider S."/>
            <person name="Schroeder M."/>
            <person name="Klenk H.-P."/>
            <person name="Eisen J.A."/>
        </authorList>
    </citation>
    <scope>NUCLEOTIDE SEQUENCE [LARGE SCALE GENOMIC DNA]</scope>
    <source>
        <strain evidence="5">ATCC 35705 / DSM 5219 / SLP</strain>
    </source>
</reference>
<dbReference type="InterPro" id="IPR000362">
    <property type="entry name" value="Fumarate_lyase_fam"/>
</dbReference>
<feature type="domain" description="Fumarase C C-terminal" evidence="3">
    <location>
        <begin position="415"/>
        <end position="467"/>
    </location>
</feature>
<evidence type="ECO:0000313" key="4">
    <source>
        <dbReference type="EMBL" id="ADE36248.1"/>
    </source>
</evidence>
<dbReference type="SUPFAM" id="SSF48557">
    <property type="entry name" value="L-aspartase-like"/>
    <property type="match status" value="1"/>
</dbReference>
<dbReference type="HOGENOM" id="CLU_021594_4_1_2"/>
<dbReference type="AlphaFoldDB" id="D5EAP7"/>
<sequence>MSVTGDTMVRVEKDTLGEVEVPDDAYYGPQTARAVNNFRVSGRKLPPAFIRAQAAIKMASAKANMKAGKLSRKSGEAIYKAAREVRDGKFDDHFVLDAFQSGAGTSQNMNANEVIANRALEILGYHKGCYDVIHPNDHVNMSQSSNDTTHTAIHIAATETITNELLPVLNNLQDELDAKATEYIRVVKPGRTHLQDAVPVTLGQEFSGYSRMLELGILQLGRVLEDLKALNMGGTATGTGLNKPNGFSEVAIQEMNHITGIDFRLTENPFEATQGADTILSTSSALKGISVSLIKIANDLRLLSSGPRTGFGELLLPAVQPGSSIMPGKVNPVMAEMLNMVCFQVVGNDTTIMMAAQGGQCELNVFTPVLAHNILNSITILAGGVDSFNERCLKGITVNVDHCFKLAESSLALGTSLAPRIGYEKAAEIIYEAHRTNSTIREVVERKDFGFSKDEIEELLNPLNMTGEGHDRT</sequence>
<dbReference type="KEGG" id="mmh:Mmah_0724"/>